<name>A0A382S0I9_9ZZZZ</name>
<keyword evidence="4" id="KW-0862">Zinc</keyword>
<dbReference type="InterPro" id="IPR028090">
    <property type="entry name" value="JAB_dom_prok"/>
</dbReference>
<evidence type="ECO:0000256" key="1">
    <source>
        <dbReference type="ARBA" id="ARBA00022670"/>
    </source>
</evidence>
<dbReference type="GO" id="GO:0046872">
    <property type="term" value="F:metal ion binding"/>
    <property type="evidence" value="ECO:0007669"/>
    <property type="project" value="UniProtKB-KW"/>
</dbReference>
<keyword evidence="3" id="KW-0378">Hydrolase</keyword>
<dbReference type="AlphaFoldDB" id="A0A382S0I9"/>
<dbReference type="GO" id="GO:0008237">
    <property type="term" value="F:metallopeptidase activity"/>
    <property type="evidence" value="ECO:0007669"/>
    <property type="project" value="UniProtKB-KW"/>
</dbReference>
<organism evidence="7">
    <name type="scientific">marine metagenome</name>
    <dbReference type="NCBI Taxonomy" id="408172"/>
    <lineage>
        <taxon>unclassified sequences</taxon>
        <taxon>metagenomes</taxon>
        <taxon>ecological metagenomes</taxon>
    </lineage>
</organism>
<evidence type="ECO:0000256" key="4">
    <source>
        <dbReference type="ARBA" id="ARBA00022833"/>
    </source>
</evidence>
<evidence type="ECO:0000256" key="3">
    <source>
        <dbReference type="ARBA" id="ARBA00022801"/>
    </source>
</evidence>
<feature type="non-terminal residue" evidence="7">
    <location>
        <position position="34"/>
    </location>
</feature>
<dbReference type="EMBL" id="UINC01124933">
    <property type="protein sequence ID" value="SVD02411.1"/>
    <property type="molecule type" value="Genomic_DNA"/>
</dbReference>
<evidence type="ECO:0000256" key="2">
    <source>
        <dbReference type="ARBA" id="ARBA00022723"/>
    </source>
</evidence>
<dbReference type="Pfam" id="PF14464">
    <property type="entry name" value="Prok-JAB"/>
    <property type="match status" value="1"/>
</dbReference>
<keyword evidence="2" id="KW-0479">Metal-binding</keyword>
<feature type="domain" description="JAB" evidence="6">
    <location>
        <begin position="4"/>
        <end position="30"/>
    </location>
</feature>
<protein>
    <recommendedName>
        <fullName evidence="6">JAB domain-containing protein</fullName>
    </recommendedName>
</protein>
<evidence type="ECO:0000256" key="5">
    <source>
        <dbReference type="ARBA" id="ARBA00023049"/>
    </source>
</evidence>
<reference evidence="7" key="1">
    <citation type="submission" date="2018-05" db="EMBL/GenBank/DDBJ databases">
        <authorList>
            <person name="Lanie J.A."/>
            <person name="Ng W.-L."/>
            <person name="Kazmierczak K.M."/>
            <person name="Andrzejewski T.M."/>
            <person name="Davidsen T.M."/>
            <person name="Wayne K.J."/>
            <person name="Tettelin H."/>
            <person name="Glass J.I."/>
            <person name="Rusch D."/>
            <person name="Podicherti R."/>
            <person name="Tsui H.-C.T."/>
            <person name="Winkler M.E."/>
        </authorList>
    </citation>
    <scope>NUCLEOTIDE SEQUENCE</scope>
</reference>
<keyword evidence="1" id="KW-0645">Protease</keyword>
<evidence type="ECO:0000313" key="7">
    <source>
        <dbReference type="EMBL" id="SVD02411.1"/>
    </source>
</evidence>
<sequence length="34" mass="3851">MQMSKILSHAERAYPNECCGLLVGERRAGDVFIR</sequence>
<accession>A0A382S0I9</accession>
<dbReference type="GO" id="GO:0006508">
    <property type="term" value="P:proteolysis"/>
    <property type="evidence" value="ECO:0007669"/>
    <property type="project" value="UniProtKB-KW"/>
</dbReference>
<keyword evidence="5" id="KW-0482">Metalloprotease</keyword>
<dbReference type="Gene3D" id="3.40.140.10">
    <property type="entry name" value="Cytidine Deaminase, domain 2"/>
    <property type="match status" value="1"/>
</dbReference>
<evidence type="ECO:0000259" key="6">
    <source>
        <dbReference type="Pfam" id="PF14464"/>
    </source>
</evidence>
<dbReference type="SUPFAM" id="SSF102712">
    <property type="entry name" value="JAB1/MPN domain"/>
    <property type="match status" value="1"/>
</dbReference>
<gene>
    <name evidence="7" type="ORF">METZ01_LOCUS355265</name>
</gene>
<proteinExistence type="predicted"/>